<evidence type="ECO:0000256" key="3">
    <source>
        <dbReference type="ARBA" id="ARBA00018111"/>
    </source>
</evidence>
<name>A0A133XFH8_9RHOO</name>
<evidence type="ECO:0000259" key="9">
    <source>
        <dbReference type="Pfam" id="PF21982"/>
    </source>
</evidence>
<feature type="domain" description="RecX first three-helical" evidence="9">
    <location>
        <begin position="10"/>
        <end position="45"/>
    </location>
</feature>
<dbReference type="Pfam" id="PF02631">
    <property type="entry name" value="RecX_HTH2"/>
    <property type="match status" value="1"/>
</dbReference>
<evidence type="ECO:0000256" key="6">
    <source>
        <dbReference type="SAM" id="Coils"/>
    </source>
</evidence>
<comment type="subcellular location">
    <subcellularLocation>
        <location evidence="1 5">Cytoplasm</location>
    </subcellularLocation>
</comment>
<dbReference type="InterPro" id="IPR003783">
    <property type="entry name" value="Regulatory_RecX"/>
</dbReference>
<dbReference type="GO" id="GO:0005737">
    <property type="term" value="C:cytoplasm"/>
    <property type="evidence" value="ECO:0007669"/>
    <property type="project" value="UniProtKB-SubCell"/>
</dbReference>
<evidence type="ECO:0000256" key="2">
    <source>
        <dbReference type="ARBA" id="ARBA00009695"/>
    </source>
</evidence>
<organism evidence="10 11">
    <name type="scientific">Dechloromonas denitrificans</name>
    <dbReference type="NCBI Taxonomy" id="281362"/>
    <lineage>
        <taxon>Bacteria</taxon>
        <taxon>Pseudomonadati</taxon>
        <taxon>Pseudomonadota</taxon>
        <taxon>Betaproteobacteria</taxon>
        <taxon>Rhodocyclales</taxon>
        <taxon>Azonexaceae</taxon>
        <taxon>Dechloromonas</taxon>
    </lineage>
</organism>
<dbReference type="InterPro" id="IPR053924">
    <property type="entry name" value="RecX_HTH_2nd"/>
</dbReference>
<feature type="domain" description="RecX third three-helical" evidence="8">
    <location>
        <begin position="98"/>
        <end position="142"/>
    </location>
</feature>
<dbReference type="Gene3D" id="1.10.10.10">
    <property type="entry name" value="Winged helix-like DNA-binding domain superfamily/Winged helix DNA-binding domain"/>
    <property type="match status" value="3"/>
</dbReference>
<evidence type="ECO:0000259" key="8">
    <source>
        <dbReference type="Pfam" id="PF21981"/>
    </source>
</evidence>
<dbReference type="Proteomes" id="UP000070186">
    <property type="component" value="Unassembled WGS sequence"/>
</dbReference>
<protein>
    <recommendedName>
        <fullName evidence="3 5">Regulatory protein RecX</fullName>
    </recommendedName>
</protein>
<dbReference type="PANTHER" id="PTHR33602">
    <property type="entry name" value="REGULATORY PROTEIN RECX FAMILY PROTEIN"/>
    <property type="match status" value="1"/>
</dbReference>
<dbReference type="AlphaFoldDB" id="A0A133XFH8"/>
<dbReference type="STRING" id="281362.AT959_17135"/>
<dbReference type="NCBIfam" id="NF001055">
    <property type="entry name" value="PRK00117.2-5"/>
    <property type="match status" value="1"/>
</dbReference>
<feature type="domain" description="RecX second three-helical" evidence="7">
    <location>
        <begin position="54"/>
        <end position="93"/>
    </location>
</feature>
<dbReference type="InterPro" id="IPR053926">
    <property type="entry name" value="RecX_HTH_1st"/>
</dbReference>
<evidence type="ECO:0000313" key="11">
    <source>
        <dbReference type="Proteomes" id="UP000070186"/>
    </source>
</evidence>
<sequence>MPDPAVALRVAALRLLTRRDHSRAELMGKLAAQAESVEQLEAVLDALQAERLLSDNRFATQRVVARAGRYGNARLKQELRQKGVADDDIAAALPEGGDEAERCRAVWARKFRELPQSAAERAKQMRFLQYRGFSGEAIRRVMRGADE</sequence>
<keyword evidence="6" id="KW-0175">Coiled coil</keyword>
<dbReference type="PANTHER" id="PTHR33602:SF1">
    <property type="entry name" value="REGULATORY PROTEIN RECX FAMILY PROTEIN"/>
    <property type="match status" value="1"/>
</dbReference>
<reference evidence="10 11" key="1">
    <citation type="submission" date="2015-12" db="EMBL/GenBank/DDBJ databases">
        <title>Nitrous oxide reduction kinetics distinguish bacteria harboring typical versus atypical NosZ.</title>
        <authorList>
            <person name="Yoon S."/>
            <person name="Nissen S."/>
            <person name="Park D."/>
            <person name="Sanford R.A."/>
            <person name="Loeffler F.E."/>
        </authorList>
    </citation>
    <scope>NUCLEOTIDE SEQUENCE [LARGE SCALE GENOMIC DNA]</scope>
    <source>
        <strain evidence="10 11">ATCC BAA-841</strain>
    </source>
</reference>
<keyword evidence="11" id="KW-1185">Reference proteome</keyword>
<feature type="coiled-coil region" evidence="6">
    <location>
        <begin position="30"/>
        <end position="57"/>
    </location>
</feature>
<comment type="caution">
    <text evidence="10">The sequence shown here is derived from an EMBL/GenBank/DDBJ whole genome shotgun (WGS) entry which is preliminary data.</text>
</comment>
<dbReference type="Pfam" id="PF21982">
    <property type="entry name" value="RecX_HTH1"/>
    <property type="match status" value="1"/>
</dbReference>
<comment type="function">
    <text evidence="5">Modulates RecA activity.</text>
</comment>
<keyword evidence="4 5" id="KW-0963">Cytoplasm</keyword>
<evidence type="ECO:0000256" key="5">
    <source>
        <dbReference type="HAMAP-Rule" id="MF_01114"/>
    </source>
</evidence>
<dbReference type="HAMAP" id="MF_01114">
    <property type="entry name" value="RecX"/>
    <property type="match status" value="1"/>
</dbReference>
<proteinExistence type="inferred from homology"/>
<evidence type="ECO:0000256" key="1">
    <source>
        <dbReference type="ARBA" id="ARBA00004496"/>
    </source>
</evidence>
<dbReference type="Pfam" id="PF21981">
    <property type="entry name" value="RecX_HTH3"/>
    <property type="match status" value="1"/>
</dbReference>
<gene>
    <name evidence="5" type="primary">recX</name>
    <name evidence="10" type="ORF">AT959_17135</name>
</gene>
<evidence type="ECO:0000313" key="10">
    <source>
        <dbReference type="EMBL" id="KXB29656.1"/>
    </source>
</evidence>
<accession>A0A133XFH8</accession>
<dbReference type="InterPro" id="IPR053925">
    <property type="entry name" value="RecX_HTH_3rd"/>
</dbReference>
<dbReference type="GO" id="GO:0006282">
    <property type="term" value="P:regulation of DNA repair"/>
    <property type="evidence" value="ECO:0007669"/>
    <property type="project" value="UniProtKB-UniRule"/>
</dbReference>
<evidence type="ECO:0000259" key="7">
    <source>
        <dbReference type="Pfam" id="PF02631"/>
    </source>
</evidence>
<dbReference type="RefSeq" id="WP_066885700.1">
    <property type="nucleotide sequence ID" value="NZ_LODL01000035.1"/>
</dbReference>
<dbReference type="InterPro" id="IPR036388">
    <property type="entry name" value="WH-like_DNA-bd_sf"/>
</dbReference>
<comment type="similarity">
    <text evidence="2 5">Belongs to the RecX family.</text>
</comment>
<dbReference type="EMBL" id="LODL01000035">
    <property type="protein sequence ID" value="KXB29656.1"/>
    <property type="molecule type" value="Genomic_DNA"/>
</dbReference>
<evidence type="ECO:0000256" key="4">
    <source>
        <dbReference type="ARBA" id="ARBA00022490"/>
    </source>
</evidence>